<dbReference type="AlphaFoldDB" id="A0A8S2XR02"/>
<evidence type="ECO:0000256" key="1">
    <source>
        <dbReference type="SAM" id="MobiDB-lite"/>
    </source>
</evidence>
<organism evidence="2 7">
    <name type="scientific">Rotaria magnacalcarata</name>
    <dbReference type="NCBI Taxonomy" id="392030"/>
    <lineage>
        <taxon>Eukaryota</taxon>
        <taxon>Metazoa</taxon>
        <taxon>Spiralia</taxon>
        <taxon>Gnathifera</taxon>
        <taxon>Rotifera</taxon>
        <taxon>Eurotatoria</taxon>
        <taxon>Bdelloidea</taxon>
        <taxon>Philodinida</taxon>
        <taxon>Philodinidae</taxon>
        <taxon>Rotaria</taxon>
    </lineage>
</organism>
<evidence type="ECO:0000313" key="5">
    <source>
        <dbReference type="EMBL" id="CAF4640627.1"/>
    </source>
</evidence>
<dbReference type="EMBL" id="CAJOBH010127137">
    <property type="protein sequence ID" value="CAF4739869.1"/>
    <property type="molecule type" value="Genomic_DNA"/>
</dbReference>
<evidence type="ECO:0000313" key="7">
    <source>
        <dbReference type="Proteomes" id="UP000676336"/>
    </source>
</evidence>
<gene>
    <name evidence="3" type="ORF">BYL167_LOCUS36543</name>
    <name evidence="6" type="ORF">BYL167_LOCUS45641</name>
    <name evidence="4" type="ORF">GIL414_LOCUS37653</name>
    <name evidence="5" type="ORF">GIL414_LOCUS40609</name>
    <name evidence="2" type="ORF">SMN809_LOCUS35209</name>
</gene>
<comment type="caution">
    <text evidence="2">The sequence shown here is derived from an EMBL/GenBank/DDBJ whole genome shotgun (WGS) entry which is preliminary data.</text>
</comment>
<dbReference type="EMBL" id="CAJOBH010080016">
    <property type="protein sequence ID" value="CAF4512642.1"/>
    <property type="molecule type" value="Genomic_DNA"/>
</dbReference>
<evidence type="ECO:0000313" key="3">
    <source>
        <dbReference type="EMBL" id="CAF4512642.1"/>
    </source>
</evidence>
<protein>
    <submittedName>
        <fullName evidence="2">Uncharacterized protein</fullName>
    </submittedName>
</protein>
<dbReference type="EMBL" id="CAJOBI010083371">
    <property type="protein sequence ID" value="CAF4507661.1"/>
    <property type="molecule type" value="Genomic_DNA"/>
</dbReference>
<dbReference type="EMBL" id="CAJOBJ010113078">
    <property type="protein sequence ID" value="CAF4640627.1"/>
    <property type="molecule type" value="Genomic_DNA"/>
</dbReference>
<name>A0A8S2XR02_9BILA</name>
<accession>A0A8S2XR02</accession>
<dbReference type="EMBL" id="CAJOBJ010097317">
    <property type="protein sequence ID" value="CAF4570714.1"/>
    <property type="molecule type" value="Genomic_DNA"/>
</dbReference>
<evidence type="ECO:0000313" key="4">
    <source>
        <dbReference type="EMBL" id="CAF4570714.1"/>
    </source>
</evidence>
<evidence type="ECO:0000313" key="2">
    <source>
        <dbReference type="EMBL" id="CAF4507661.1"/>
    </source>
</evidence>
<dbReference type="Proteomes" id="UP000676336">
    <property type="component" value="Unassembled WGS sequence"/>
</dbReference>
<proteinExistence type="predicted"/>
<dbReference type="Proteomes" id="UP000681967">
    <property type="component" value="Unassembled WGS sequence"/>
</dbReference>
<dbReference type="Proteomes" id="UP000681720">
    <property type="component" value="Unassembled WGS sequence"/>
</dbReference>
<sequence>SNSTISSTPMQQYSPSTFDEFQSFNRTGSPNFQQQQNEQHLFRLSLGNIITMNNEKLEILKQT</sequence>
<reference evidence="2" key="1">
    <citation type="submission" date="2021-02" db="EMBL/GenBank/DDBJ databases">
        <authorList>
            <person name="Nowell W R."/>
        </authorList>
    </citation>
    <scope>NUCLEOTIDE SEQUENCE</scope>
</reference>
<feature type="non-terminal residue" evidence="2">
    <location>
        <position position="1"/>
    </location>
</feature>
<evidence type="ECO:0000313" key="6">
    <source>
        <dbReference type="EMBL" id="CAF4739869.1"/>
    </source>
</evidence>
<feature type="region of interest" description="Disordered" evidence="1">
    <location>
        <begin position="1"/>
        <end position="35"/>
    </location>
</feature>